<dbReference type="SUPFAM" id="SSF53633">
    <property type="entry name" value="Carbamate kinase-like"/>
    <property type="match status" value="1"/>
</dbReference>
<evidence type="ECO:0000256" key="2">
    <source>
        <dbReference type="ARBA" id="ARBA00013059"/>
    </source>
</evidence>
<dbReference type="Pfam" id="PF00696">
    <property type="entry name" value="AA_kinase"/>
    <property type="match status" value="1"/>
</dbReference>
<gene>
    <name evidence="9" type="ORF">ONB67_00890</name>
</gene>
<protein>
    <recommendedName>
        <fullName evidence="2">aspartate kinase</fullName>
        <ecNumber evidence="2">2.7.2.4</ecNumber>
    </recommendedName>
</protein>
<dbReference type="GO" id="GO:0009089">
    <property type="term" value="P:lysine biosynthetic process via diaminopimelate"/>
    <property type="evidence" value="ECO:0007669"/>
    <property type="project" value="TreeGrafter"/>
</dbReference>
<organism evidence="9 10">
    <name type="scientific">Candidatus Vidania fulgoroideorum</name>
    <dbReference type="NCBI Taxonomy" id="881286"/>
    <lineage>
        <taxon>Bacteria</taxon>
        <taxon>Pseudomonadati</taxon>
        <taxon>Pseudomonadota</taxon>
        <taxon>Betaproteobacteria</taxon>
        <taxon>Candidatus Vidania</taxon>
    </lineage>
</organism>
<dbReference type="GO" id="GO:0005829">
    <property type="term" value="C:cytosol"/>
    <property type="evidence" value="ECO:0007669"/>
    <property type="project" value="TreeGrafter"/>
</dbReference>
<dbReference type="GO" id="GO:0004072">
    <property type="term" value="F:aspartate kinase activity"/>
    <property type="evidence" value="ECO:0007669"/>
    <property type="project" value="TreeGrafter"/>
</dbReference>
<evidence type="ECO:0000256" key="6">
    <source>
        <dbReference type="ARBA" id="ARBA00022840"/>
    </source>
</evidence>
<dbReference type="EMBL" id="CP110500">
    <property type="protein sequence ID" value="WDI79242.1"/>
    <property type="molecule type" value="Genomic_DNA"/>
</dbReference>
<dbReference type="PANTHER" id="PTHR21499:SF3">
    <property type="entry name" value="ASPARTOKINASE"/>
    <property type="match status" value="1"/>
</dbReference>
<dbReference type="EC" id="2.7.2.4" evidence="2"/>
<dbReference type="Proteomes" id="UP001222373">
    <property type="component" value="Chromosome"/>
</dbReference>
<accession>A0AAX3NBJ4</accession>
<keyword evidence="4" id="KW-0547">Nucleotide-binding</keyword>
<evidence type="ECO:0000256" key="4">
    <source>
        <dbReference type="ARBA" id="ARBA00022741"/>
    </source>
</evidence>
<comment type="similarity">
    <text evidence="1">Belongs to the aspartokinase family.</text>
</comment>
<keyword evidence="6" id="KW-0067">ATP-binding</keyword>
<sequence>MLKIIVKKFGGEALKNIKNIIKIANIIKKKSVKKKIIAVVSAPKNFTNLLNKIIKKNIYIKKEKNVLLSCGEQISSSILSGVLNRIKIKSTSLQGWQVPIFVKKNMEIKYIYKKKIKKLFKKNNVIVISGFQGVDRKGNIITLNRGGSDTSAVFLANLFKSKCFFYKDTDGIYQSDPKVIKTKKIKEIYIKDLIEISSLGSKILSLDSVKNIIKNKLKVDVLSFKNMKKTKVIYKKKKNNFLIIKEENLFKTNYLKIKIVNNIDMIKLTKENIYFTTDLKLNFKRKKVYKISVLGFNIKKKIIHILLSLKKYIYKNIINSLENKFSFLTKKENKKIVLKKIKRIFK</sequence>
<comment type="catalytic activity">
    <reaction evidence="7">
        <text>L-aspartate + ATP = 4-phospho-L-aspartate + ADP</text>
        <dbReference type="Rhea" id="RHEA:23776"/>
        <dbReference type="ChEBI" id="CHEBI:29991"/>
        <dbReference type="ChEBI" id="CHEBI:30616"/>
        <dbReference type="ChEBI" id="CHEBI:57535"/>
        <dbReference type="ChEBI" id="CHEBI:456216"/>
        <dbReference type="EC" id="2.7.2.4"/>
    </reaction>
</comment>
<dbReference type="InterPro" id="IPR036393">
    <property type="entry name" value="AceGlu_kinase-like_sf"/>
</dbReference>
<evidence type="ECO:0000256" key="5">
    <source>
        <dbReference type="ARBA" id="ARBA00022777"/>
    </source>
</evidence>
<keyword evidence="3" id="KW-0808">Transferase</keyword>
<evidence type="ECO:0000256" key="1">
    <source>
        <dbReference type="ARBA" id="ARBA00010122"/>
    </source>
</evidence>
<feature type="domain" description="Aspartate/glutamate/uridylate kinase" evidence="8">
    <location>
        <begin position="3"/>
        <end position="221"/>
    </location>
</feature>
<dbReference type="AlphaFoldDB" id="A0AAX3NBJ4"/>
<dbReference type="PANTHER" id="PTHR21499">
    <property type="entry name" value="ASPARTATE KINASE"/>
    <property type="match status" value="1"/>
</dbReference>
<evidence type="ECO:0000313" key="10">
    <source>
        <dbReference type="Proteomes" id="UP001222373"/>
    </source>
</evidence>
<reference evidence="9" key="1">
    <citation type="submission" date="2022-11" db="EMBL/GenBank/DDBJ databases">
        <title>Genomic comparisons reveal selection pressure and functional variation between nutritional endosymbionts of cave-adapted and epigean Hawaiian planthoppers.</title>
        <authorList>
            <person name="Gossett J.M."/>
            <person name="Porter M.L."/>
            <person name="Vasquez Y."/>
            <person name="Bennett G.M."/>
            <person name="Chong R.A."/>
        </authorList>
    </citation>
    <scope>NUCLEOTIDE SEQUENCE</scope>
    <source>
        <strain evidence="9">OPOL2</strain>
    </source>
</reference>
<evidence type="ECO:0000313" key="9">
    <source>
        <dbReference type="EMBL" id="WDI79242.1"/>
    </source>
</evidence>
<dbReference type="Gene3D" id="3.40.1160.10">
    <property type="entry name" value="Acetylglutamate kinase-like"/>
    <property type="match status" value="1"/>
</dbReference>
<proteinExistence type="inferred from homology"/>
<name>A0AAX3NBJ4_9PROT</name>
<evidence type="ECO:0000259" key="8">
    <source>
        <dbReference type="Pfam" id="PF00696"/>
    </source>
</evidence>
<dbReference type="InterPro" id="IPR001048">
    <property type="entry name" value="Asp/Glu/Uridylate_kinase"/>
</dbReference>
<evidence type="ECO:0000256" key="3">
    <source>
        <dbReference type="ARBA" id="ARBA00022679"/>
    </source>
</evidence>
<dbReference type="GO" id="GO:0009090">
    <property type="term" value="P:homoserine biosynthetic process"/>
    <property type="evidence" value="ECO:0007669"/>
    <property type="project" value="TreeGrafter"/>
</dbReference>
<evidence type="ECO:0000256" key="7">
    <source>
        <dbReference type="ARBA" id="ARBA00047872"/>
    </source>
</evidence>
<keyword evidence="5" id="KW-0418">Kinase</keyword>